<accession>A0A1F5K5G2</accession>
<dbReference type="AlphaFoldDB" id="A0A1F5K5G2"/>
<dbReference type="Proteomes" id="UP000176405">
    <property type="component" value="Unassembled WGS sequence"/>
</dbReference>
<sequence length="124" mass="13868">MNVIEGEFRLRTLPVLVGGGVMAGAGMDGRPNLLLVMGEKGYRVYLGYLEEKRLNLFIVQKIQRRGNKKGMHSDWYFQTSQGNNAKLVLEHGVGVFLPILHAVVERGNLVLAKHLEELIAQVLE</sequence>
<proteinExistence type="predicted"/>
<dbReference type="STRING" id="1797780.A3E45_04040"/>
<evidence type="ECO:0000313" key="1">
    <source>
        <dbReference type="EMBL" id="OGE36075.1"/>
    </source>
</evidence>
<reference evidence="1 2" key="1">
    <citation type="journal article" date="2016" name="Nat. Commun.">
        <title>Thousands of microbial genomes shed light on interconnected biogeochemical processes in an aquifer system.</title>
        <authorList>
            <person name="Anantharaman K."/>
            <person name="Brown C.T."/>
            <person name="Hug L.A."/>
            <person name="Sharon I."/>
            <person name="Castelle C.J."/>
            <person name="Probst A.J."/>
            <person name="Thomas B.C."/>
            <person name="Singh A."/>
            <person name="Wilkins M.J."/>
            <person name="Karaoz U."/>
            <person name="Brodie E.L."/>
            <person name="Williams K.H."/>
            <person name="Hubbard S.S."/>
            <person name="Banfield J.F."/>
        </authorList>
    </citation>
    <scope>NUCLEOTIDE SEQUENCE [LARGE SCALE GENOMIC DNA]</scope>
</reference>
<dbReference type="EMBL" id="MFDH01000017">
    <property type="protein sequence ID" value="OGE36075.1"/>
    <property type="molecule type" value="Genomic_DNA"/>
</dbReference>
<evidence type="ECO:0000313" key="2">
    <source>
        <dbReference type="Proteomes" id="UP000176405"/>
    </source>
</evidence>
<name>A0A1F5K5G2_9BACT</name>
<organism evidence="1 2">
    <name type="scientific">Candidatus Daviesbacteria bacterium RIFCSPHIGHO2_12_FULL_43_11</name>
    <dbReference type="NCBI Taxonomy" id="1797780"/>
    <lineage>
        <taxon>Bacteria</taxon>
        <taxon>Candidatus Daviesiibacteriota</taxon>
    </lineage>
</organism>
<protein>
    <submittedName>
        <fullName evidence="1">Uncharacterized protein</fullName>
    </submittedName>
</protein>
<gene>
    <name evidence="1" type="ORF">A3E45_04040</name>
</gene>
<comment type="caution">
    <text evidence="1">The sequence shown here is derived from an EMBL/GenBank/DDBJ whole genome shotgun (WGS) entry which is preliminary data.</text>
</comment>